<comment type="caution">
    <text evidence="1">The sequence shown here is derived from an EMBL/GenBank/DDBJ whole genome shotgun (WGS) entry which is preliminary data.</text>
</comment>
<dbReference type="EMBL" id="VSSQ01080576">
    <property type="protein sequence ID" value="MPN29744.1"/>
    <property type="molecule type" value="Genomic_DNA"/>
</dbReference>
<organism evidence="1">
    <name type="scientific">bioreactor metagenome</name>
    <dbReference type="NCBI Taxonomy" id="1076179"/>
    <lineage>
        <taxon>unclassified sequences</taxon>
        <taxon>metagenomes</taxon>
        <taxon>ecological metagenomes</taxon>
    </lineage>
</organism>
<dbReference type="AlphaFoldDB" id="A0A645H0A9"/>
<protein>
    <submittedName>
        <fullName evidence="1">Uncharacterized protein</fullName>
    </submittedName>
</protein>
<evidence type="ECO:0000313" key="1">
    <source>
        <dbReference type="EMBL" id="MPN29744.1"/>
    </source>
</evidence>
<gene>
    <name evidence="1" type="ORF">SDC9_177197</name>
</gene>
<accession>A0A645H0A9</accession>
<sequence length="162" mass="17925">MVKGGLASLMVDGRIFKKHIGTTSADKIQHVGGLRDGGKGLERTPLDRMDGGFAFQPGRINGHAVMRGGNAHNFGAEPKGLLQNGLFAVQQAYQRFADVAKPHECDLYLFHWFLQRCRMIYAEILPSCQVTRFTSPSSPRKRGSKACIRVGSLLVRYSTLDF</sequence>
<proteinExistence type="predicted"/>
<reference evidence="1" key="1">
    <citation type="submission" date="2019-08" db="EMBL/GenBank/DDBJ databases">
        <authorList>
            <person name="Kucharzyk K."/>
            <person name="Murdoch R.W."/>
            <person name="Higgins S."/>
            <person name="Loffler F."/>
        </authorList>
    </citation>
    <scope>NUCLEOTIDE SEQUENCE</scope>
</reference>
<name>A0A645H0A9_9ZZZZ</name>